<reference evidence="1" key="1">
    <citation type="submission" date="2018-11" db="EMBL/GenBank/DDBJ databases">
        <authorList>
            <consortium name="Pathogen Informatics"/>
        </authorList>
    </citation>
    <scope>NUCLEOTIDE SEQUENCE</scope>
</reference>
<proteinExistence type="predicted"/>
<comment type="caution">
    <text evidence="1">The sequence shown here is derived from an EMBL/GenBank/DDBJ whole genome shotgun (WGS) entry which is preliminary data.</text>
</comment>
<dbReference type="AlphaFoldDB" id="A0A3S4ZWF1"/>
<name>A0A3S4ZWF1_9PLAT</name>
<accession>A0A3S4ZWF1</accession>
<organism evidence="1 2">
    <name type="scientific">Protopolystoma xenopodis</name>
    <dbReference type="NCBI Taxonomy" id="117903"/>
    <lineage>
        <taxon>Eukaryota</taxon>
        <taxon>Metazoa</taxon>
        <taxon>Spiralia</taxon>
        <taxon>Lophotrochozoa</taxon>
        <taxon>Platyhelminthes</taxon>
        <taxon>Monogenea</taxon>
        <taxon>Polyopisthocotylea</taxon>
        <taxon>Polystomatidea</taxon>
        <taxon>Polystomatidae</taxon>
        <taxon>Protopolystoma</taxon>
    </lineage>
</organism>
<dbReference type="EMBL" id="CAAALY010004718">
    <property type="protein sequence ID" value="VEL08774.1"/>
    <property type="molecule type" value="Genomic_DNA"/>
</dbReference>
<keyword evidence="2" id="KW-1185">Reference proteome</keyword>
<sequence length="137" mass="15619">MSIIGREEKLDFDEFPEITLLEGLSFGMKVNEEEIRRSISPEEDSGLRQPERRIKAKQLQYNGIHPSSSGEIGLRIFSSFTFMPNESPPNNVISGDSSKRSFSSRHMMDIIKLELILVNVSRLHYVKKTSLTDNVFA</sequence>
<protein>
    <submittedName>
        <fullName evidence="1">Uncharacterized protein</fullName>
    </submittedName>
</protein>
<evidence type="ECO:0000313" key="1">
    <source>
        <dbReference type="EMBL" id="VEL08774.1"/>
    </source>
</evidence>
<gene>
    <name evidence="1" type="ORF">PXEA_LOCUS2214</name>
</gene>
<evidence type="ECO:0000313" key="2">
    <source>
        <dbReference type="Proteomes" id="UP000784294"/>
    </source>
</evidence>
<dbReference type="Proteomes" id="UP000784294">
    <property type="component" value="Unassembled WGS sequence"/>
</dbReference>